<keyword evidence="2" id="KW-0812">Transmembrane</keyword>
<dbReference type="InterPro" id="IPR053143">
    <property type="entry name" value="Arylsulfate_ST"/>
</dbReference>
<feature type="region of interest" description="Disordered" evidence="1">
    <location>
        <begin position="485"/>
        <end position="520"/>
    </location>
</feature>
<dbReference type="EMBL" id="JAPQKS010000002">
    <property type="protein sequence ID" value="KAJ5247057.1"/>
    <property type="molecule type" value="Genomic_DNA"/>
</dbReference>
<dbReference type="InterPro" id="IPR039535">
    <property type="entry name" value="ASST-like"/>
</dbReference>
<dbReference type="Proteomes" id="UP001150941">
    <property type="component" value="Unassembled WGS sequence"/>
</dbReference>
<name>A0A9W9TXL3_9EURO</name>
<reference evidence="4" key="1">
    <citation type="submission" date="2022-11" db="EMBL/GenBank/DDBJ databases">
        <authorList>
            <person name="Petersen C."/>
        </authorList>
    </citation>
    <scope>NUCLEOTIDE SEQUENCE</scope>
    <source>
        <strain evidence="4">IBT 19713</strain>
    </source>
</reference>
<evidence type="ECO:0000313" key="5">
    <source>
        <dbReference type="Proteomes" id="UP001150941"/>
    </source>
</evidence>
<dbReference type="PANTHER" id="PTHR35340">
    <property type="entry name" value="PQQ ENZYME REPEAT PROTEIN-RELATED"/>
    <property type="match status" value="1"/>
</dbReference>
<protein>
    <recommendedName>
        <fullName evidence="6">ASST-domain-containing protein</fullName>
    </recommendedName>
</protein>
<dbReference type="AlphaFoldDB" id="A0A9W9TXL3"/>
<evidence type="ECO:0000256" key="3">
    <source>
        <dbReference type="SAM" id="SignalP"/>
    </source>
</evidence>
<feature type="signal peptide" evidence="3">
    <location>
        <begin position="1"/>
        <end position="17"/>
    </location>
</feature>
<feature type="chain" id="PRO_5040880770" description="ASST-domain-containing protein" evidence="3">
    <location>
        <begin position="18"/>
        <end position="608"/>
    </location>
</feature>
<reference evidence="4" key="2">
    <citation type="journal article" date="2023" name="IMA Fungus">
        <title>Comparative genomic study of the Penicillium genus elucidates a diverse pangenome and 15 lateral gene transfer events.</title>
        <authorList>
            <person name="Petersen C."/>
            <person name="Sorensen T."/>
            <person name="Nielsen M.R."/>
            <person name="Sondergaard T.E."/>
            <person name="Sorensen J.L."/>
            <person name="Fitzpatrick D.A."/>
            <person name="Frisvad J.C."/>
            <person name="Nielsen K.L."/>
        </authorList>
    </citation>
    <scope>NUCLEOTIDE SEQUENCE</scope>
    <source>
        <strain evidence="4">IBT 19713</strain>
    </source>
</reference>
<feature type="compositionally biased region" description="Polar residues" evidence="1">
    <location>
        <begin position="487"/>
        <end position="503"/>
    </location>
</feature>
<accession>A0A9W9TXL3</accession>
<evidence type="ECO:0000256" key="2">
    <source>
        <dbReference type="SAM" id="Phobius"/>
    </source>
</evidence>
<dbReference type="OrthoDB" id="5427350at2759"/>
<feature type="transmembrane region" description="Helical" evidence="2">
    <location>
        <begin position="554"/>
        <end position="578"/>
    </location>
</feature>
<dbReference type="Pfam" id="PF14269">
    <property type="entry name" value="Arylsulfotran_2"/>
    <property type="match status" value="1"/>
</dbReference>
<proteinExistence type="predicted"/>
<keyword evidence="3" id="KW-0732">Signal</keyword>
<keyword evidence="2" id="KW-0472">Membrane</keyword>
<dbReference type="RefSeq" id="XP_058334478.1">
    <property type="nucleotide sequence ID" value="XM_058471337.1"/>
</dbReference>
<evidence type="ECO:0008006" key="6">
    <source>
        <dbReference type="Google" id="ProtNLM"/>
    </source>
</evidence>
<keyword evidence="5" id="KW-1185">Reference proteome</keyword>
<dbReference type="GeneID" id="83198640"/>
<gene>
    <name evidence="4" type="ORF">N7468_002040</name>
</gene>
<dbReference type="PANTHER" id="PTHR35340:SF8">
    <property type="entry name" value="ASST-DOMAIN-CONTAINING PROTEIN"/>
    <property type="match status" value="1"/>
</dbReference>
<evidence type="ECO:0000256" key="1">
    <source>
        <dbReference type="SAM" id="MobiDB-lite"/>
    </source>
</evidence>
<sequence>MLFRSALLLFVVQNAIAERHDADLMSFVTLPEVRALKWEVTHYDRERQAPGYWFVAPYGQICPGEPNPEMLIWAGAPLYDNRNVFDFKPNYNADGEPYLSMIVNWDIENHNSDKGRGVTINKHYEVQGETKPDEAVHDFNMHEYNILDGGKTALTCVYRSEKVNLADFGRPTEESWVQTGGFAEYDLETNEMLVQWNSADHIALHESNMFHSYDSAAADEPGWDYVHANAVDKNAAGDYILSLRFTDTIYGISGVDGSIMWRLGGLESDFTQDFTFSRQHDAKFVSSEGTKHVISLLNNAADERGNQESMSSVLYIELDTETMTAVLQKRINRPDSGFSLLRGSAQTLPNGNTFAGWSQYGYQSEHSPEGDLLMTAQFASERYSTYRAYKASVYGTSNTDITTIIHVSWNGATGVAGWNFYAQAYDRGDPVLVGHANKTDFETMYIVDGYMDWITAEAVDINGNEMMKSGIVRSAVPSNWKAVGFQGASNPSPDDPSLMSSIHENPDLGSVPDGESDVVDGSKTVGSAVSDSSYADAKEVAKSVYKAYDVIRGVGGLLLLLLLASSVGGAGFAIYRYVKGRKNRAYQHVATDEDIPTEEIHLRSQAPQ</sequence>
<keyword evidence="2" id="KW-1133">Transmembrane helix</keyword>
<evidence type="ECO:0000313" key="4">
    <source>
        <dbReference type="EMBL" id="KAJ5247057.1"/>
    </source>
</evidence>
<organism evidence="4 5">
    <name type="scientific">Penicillium chermesinum</name>
    <dbReference type="NCBI Taxonomy" id="63820"/>
    <lineage>
        <taxon>Eukaryota</taxon>
        <taxon>Fungi</taxon>
        <taxon>Dikarya</taxon>
        <taxon>Ascomycota</taxon>
        <taxon>Pezizomycotina</taxon>
        <taxon>Eurotiomycetes</taxon>
        <taxon>Eurotiomycetidae</taxon>
        <taxon>Eurotiales</taxon>
        <taxon>Aspergillaceae</taxon>
        <taxon>Penicillium</taxon>
    </lineage>
</organism>
<comment type="caution">
    <text evidence="4">The sequence shown here is derived from an EMBL/GenBank/DDBJ whole genome shotgun (WGS) entry which is preliminary data.</text>
</comment>